<dbReference type="RefSeq" id="WP_149093104.1">
    <property type="nucleotide sequence ID" value="NZ_VKKY01000003.1"/>
</dbReference>
<proteinExistence type="predicted"/>
<accession>A0A5B6TDQ8</accession>
<sequence length="209" mass="23120">MGPNKLLVLLLCGILLLLSGQKSWGQEMPSRRNFVQVGYGALSLQEMATRIGNSFTLFYPVQHRVHQVIGPVQVSYHRALSERVSLGAVASYTSIHSVTEELSQDQGGQTQTTKVGEDRPSYYTIMPTVQYHWVRSDVVKLYSGISLGLLVAQRDRRPEQSDEDQRRFISIPFGQLTVCGVRVGRKVGGYLEGGLGAHGLLTGGVFFCY</sequence>
<comment type="caution">
    <text evidence="1">The sequence shown here is derived from an EMBL/GenBank/DDBJ whole genome shotgun (WGS) entry which is preliminary data.</text>
</comment>
<evidence type="ECO:0000313" key="2">
    <source>
        <dbReference type="Proteomes" id="UP000324133"/>
    </source>
</evidence>
<protein>
    <recommendedName>
        <fullName evidence="3">Outer membrane protein beta-barrel domain-containing protein</fullName>
    </recommendedName>
</protein>
<keyword evidence="2" id="KW-1185">Reference proteome</keyword>
<gene>
    <name evidence="1" type="ORF">FOA19_22640</name>
</gene>
<dbReference type="Proteomes" id="UP000324133">
    <property type="component" value="Unassembled WGS sequence"/>
</dbReference>
<evidence type="ECO:0008006" key="3">
    <source>
        <dbReference type="Google" id="ProtNLM"/>
    </source>
</evidence>
<name>A0A5B6TDQ8_9BACT</name>
<organism evidence="1 2">
    <name type="scientific">Rufibacter hautae</name>
    <dbReference type="NCBI Taxonomy" id="2595005"/>
    <lineage>
        <taxon>Bacteria</taxon>
        <taxon>Pseudomonadati</taxon>
        <taxon>Bacteroidota</taxon>
        <taxon>Cytophagia</taxon>
        <taxon>Cytophagales</taxon>
        <taxon>Hymenobacteraceae</taxon>
        <taxon>Rufibacter</taxon>
    </lineage>
</organism>
<dbReference type="AlphaFoldDB" id="A0A5B6TDQ8"/>
<dbReference type="OrthoDB" id="893848at2"/>
<evidence type="ECO:0000313" key="1">
    <source>
        <dbReference type="EMBL" id="KAA3437164.1"/>
    </source>
</evidence>
<dbReference type="EMBL" id="VKKY01000003">
    <property type="protein sequence ID" value="KAA3437164.1"/>
    <property type="molecule type" value="Genomic_DNA"/>
</dbReference>
<reference evidence="1 2" key="1">
    <citation type="submission" date="2019-07" db="EMBL/GenBank/DDBJ databases">
        <title>Rufibacter sp. nov., isolated from lake sediment.</title>
        <authorList>
            <person name="Qu J.-H."/>
        </authorList>
    </citation>
    <scope>NUCLEOTIDE SEQUENCE [LARGE SCALE GENOMIC DNA]</scope>
    <source>
        <strain evidence="1 2">NBS58-1</strain>
    </source>
</reference>